<proteinExistence type="predicted"/>
<feature type="compositionally biased region" description="Low complexity" evidence="1">
    <location>
        <begin position="348"/>
        <end position="374"/>
    </location>
</feature>
<feature type="region of interest" description="Disordered" evidence="1">
    <location>
        <begin position="1"/>
        <end position="20"/>
    </location>
</feature>
<feature type="transmembrane region" description="Helical" evidence="2">
    <location>
        <begin position="536"/>
        <end position="562"/>
    </location>
</feature>
<evidence type="ECO:0000313" key="4">
    <source>
        <dbReference type="Proteomes" id="UP001438707"/>
    </source>
</evidence>
<dbReference type="EMBL" id="JALJOS010000038">
    <property type="protein sequence ID" value="KAK9821380.1"/>
    <property type="molecule type" value="Genomic_DNA"/>
</dbReference>
<feature type="compositionally biased region" description="Low complexity" evidence="1">
    <location>
        <begin position="384"/>
        <end position="398"/>
    </location>
</feature>
<feature type="region of interest" description="Disordered" evidence="1">
    <location>
        <begin position="301"/>
        <end position="402"/>
    </location>
</feature>
<evidence type="ECO:0000256" key="1">
    <source>
        <dbReference type="SAM" id="MobiDB-lite"/>
    </source>
</evidence>
<feature type="compositionally biased region" description="Pro residues" evidence="1">
    <location>
        <begin position="304"/>
        <end position="316"/>
    </location>
</feature>
<feature type="compositionally biased region" description="Acidic residues" evidence="1">
    <location>
        <begin position="317"/>
        <end position="329"/>
    </location>
</feature>
<protein>
    <submittedName>
        <fullName evidence="3">Uncharacterized protein</fullName>
    </submittedName>
</protein>
<evidence type="ECO:0000256" key="2">
    <source>
        <dbReference type="SAM" id="Phobius"/>
    </source>
</evidence>
<keyword evidence="4" id="KW-1185">Reference proteome</keyword>
<name>A0AAW1QIT2_9CHLO</name>
<reference evidence="3 4" key="1">
    <citation type="journal article" date="2024" name="Nat. Commun.">
        <title>Phylogenomics reveals the evolutionary origins of lichenization in chlorophyte algae.</title>
        <authorList>
            <person name="Puginier C."/>
            <person name="Libourel C."/>
            <person name="Otte J."/>
            <person name="Skaloud P."/>
            <person name="Haon M."/>
            <person name="Grisel S."/>
            <person name="Petersen M."/>
            <person name="Berrin J.G."/>
            <person name="Delaux P.M."/>
            <person name="Dal Grande F."/>
            <person name="Keller J."/>
        </authorList>
    </citation>
    <scope>NUCLEOTIDE SEQUENCE [LARGE SCALE GENOMIC DNA]</scope>
    <source>
        <strain evidence="3 4">SAG 2145</strain>
    </source>
</reference>
<gene>
    <name evidence="3" type="ORF">WJX74_006532</name>
</gene>
<evidence type="ECO:0000313" key="3">
    <source>
        <dbReference type="EMBL" id="KAK9821380.1"/>
    </source>
</evidence>
<keyword evidence="2" id="KW-0812">Transmembrane</keyword>
<sequence>MIRTVHASAGTKRRATLTEDPLKNAQQQERLQRHFNEQIKRQMLEEAYARNTQKLDISSAKREPSFRSRLLIASTPGSSLHEWASIPGTSLHEWTPSTPCSGPISLNIIPWITPTSGARSGSADHLQPNPTCCKPTSTIPTHNTNNPCSGDQAWHRGIEALPPDAAPVVTAAAIPVVTVSFAVSDLTVASFTPDLKQALLDSITATLPATANTQVYITNIRDGSLLFDTVVLFLDGDTDAAQTLTATAAATAADASAAEAPTPAGTPAASPVRRSGGFVLPAALASATVPVAPILVSTANPNAVYPPPPPPSPPPPPEDEYEDDPEDESPPPLMAPSMAPRSTPPASGPSGPTGQNGQTGQSGQNGQNGQRGQPPATGPAVSMTSPPSSPRAVSSATSSPPPPAIVSVAATPSTAATIPLVTFTATLALGAVADFTADRQAEFKNKIIASLPSNSAVTVDLSNIRLGSVVVDSAISFLNGDTAGAATLAANLNNPTTVSSIFAGSTFGIPTVSNVKQTTTSNPNAPASDKLNDGEIAGIVVGSVVGWFVAMLLGVLLTVCVIKRTMKPKAAVGADVSSAQALPGTPASPSKPGGLFSSIRKKQQAADTVPLAVTAI</sequence>
<organism evidence="3 4">
    <name type="scientific">Apatococcus lobatus</name>
    <dbReference type="NCBI Taxonomy" id="904363"/>
    <lineage>
        <taxon>Eukaryota</taxon>
        <taxon>Viridiplantae</taxon>
        <taxon>Chlorophyta</taxon>
        <taxon>core chlorophytes</taxon>
        <taxon>Trebouxiophyceae</taxon>
        <taxon>Chlorellales</taxon>
        <taxon>Chlorellaceae</taxon>
        <taxon>Apatococcus</taxon>
    </lineage>
</organism>
<keyword evidence="2" id="KW-1133">Transmembrane helix</keyword>
<dbReference type="AlphaFoldDB" id="A0AAW1QIT2"/>
<comment type="caution">
    <text evidence="3">The sequence shown here is derived from an EMBL/GenBank/DDBJ whole genome shotgun (WGS) entry which is preliminary data.</text>
</comment>
<accession>A0AAW1QIT2</accession>
<dbReference type="Proteomes" id="UP001438707">
    <property type="component" value="Unassembled WGS sequence"/>
</dbReference>
<keyword evidence="2" id="KW-0472">Membrane</keyword>